<evidence type="ECO:0000259" key="1">
    <source>
        <dbReference type="Pfam" id="PF13338"/>
    </source>
</evidence>
<evidence type="ECO:0000313" key="2">
    <source>
        <dbReference type="EMBL" id="MBC6451742.1"/>
    </source>
</evidence>
<name>A0ABR7LGG8_9PSEU</name>
<proteinExistence type="predicted"/>
<comment type="caution">
    <text evidence="2">The sequence shown here is derived from an EMBL/GenBank/DDBJ whole genome shotgun (WGS) entry which is preliminary data.</text>
</comment>
<protein>
    <submittedName>
        <fullName evidence="2">Type IV toxin-antitoxin system AbiEi family antitoxin domain-containing protein</fullName>
    </submittedName>
</protein>
<accession>A0ABR7LGG8</accession>
<keyword evidence="3" id="KW-1185">Reference proteome</keyword>
<sequence length="280" mass="30353">METVKALELLGEYTAGQWGMVTTRQALNLGVDDVTLHRLKRAGFLETVRRGVHALTASSPSGARAEQAVWLSLRPAVAGWERPKLDPDGGVISHHSAARLHGLGELVNRRVEMTVPRRRTMRDPDVWLRRADLSETDVTVLDGLPTTTPMRTICDLLDQHNDASHVATIIRQAVEAGQVRLDELANEIGPYASYYGAVPSDGAALLEQLLAQIGLSTVDMTTRPSPITWGQLAGVSWGELKDKGVTWGQLATMSPDIARRLGIASATGEANNENKPEDAT</sequence>
<dbReference type="Proteomes" id="UP000734823">
    <property type="component" value="Unassembled WGS sequence"/>
</dbReference>
<organism evidence="2 3">
    <name type="scientific">Actinokineospora xionganensis</name>
    <dbReference type="NCBI Taxonomy" id="2684470"/>
    <lineage>
        <taxon>Bacteria</taxon>
        <taxon>Bacillati</taxon>
        <taxon>Actinomycetota</taxon>
        <taxon>Actinomycetes</taxon>
        <taxon>Pseudonocardiales</taxon>
        <taxon>Pseudonocardiaceae</taxon>
        <taxon>Actinokineospora</taxon>
    </lineage>
</organism>
<dbReference type="RefSeq" id="WP_187224804.1">
    <property type="nucleotide sequence ID" value="NZ_JABVED010000051.1"/>
</dbReference>
<evidence type="ECO:0000313" key="3">
    <source>
        <dbReference type="Proteomes" id="UP000734823"/>
    </source>
</evidence>
<dbReference type="EMBL" id="JABVED010000051">
    <property type="protein sequence ID" value="MBC6451742.1"/>
    <property type="molecule type" value="Genomic_DNA"/>
</dbReference>
<reference evidence="2 3" key="1">
    <citation type="submission" date="2020-06" db="EMBL/GenBank/DDBJ databases">
        <title>Actinokineospora xiongansis sp. nov., isolated from soil of Baiyangdian.</title>
        <authorList>
            <person name="Zhang X."/>
        </authorList>
    </citation>
    <scope>NUCLEOTIDE SEQUENCE [LARGE SCALE GENOMIC DNA]</scope>
    <source>
        <strain evidence="2 3">HBU206404</strain>
    </source>
</reference>
<dbReference type="InterPro" id="IPR025159">
    <property type="entry name" value="AbiEi_N"/>
</dbReference>
<feature type="domain" description="AbiEi antitoxin N-terminal" evidence="1">
    <location>
        <begin position="15"/>
        <end position="55"/>
    </location>
</feature>
<gene>
    <name evidence="2" type="ORF">GPZ80_31855</name>
</gene>
<dbReference type="Pfam" id="PF13338">
    <property type="entry name" value="AbiEi_4"/>
    <property type="match status" value="1"/>
</dbReference>